<keyword evidence="3" id="KW-0687">Ribonucleoprotein</keyword>
<dbReference type="GO" id="GO:0003723">
    <property type="term" value="F:RNA binding"/>
    <property type="evidence" value="ECO:0007669"/>
    <property type="project" value="TreeGrafter"/>
</dbReference>
<comment type="caution">
    <text evidence="7">The sequence shown here is derived from an EMBL/GenBank/DDBJ whole genome shotgun (WGS) entry which is preliminary data.</text>
</comment>
<dbReference type="SMART" id="SM01384">
    <property type="entry name" value="Ribosomal_L15e"/>
    <property type="match status" value="1"/>
</dbReference>
<evidence type="ECO:0000256" key="3">
    <source>
        <dbReference type="ARBA" id="ARBA00023274"/>
    </source>
</evidence>
<dbReference type="InterPro" id="IPR024794">
    <property type="entry name" value="Rbsml_eL15_core_dom_sf"/>
</dbReference>
<dbReference type="GO" id="GO:0003735">
    <property type="term" value="F:structural constituent of ribosome"/>
    <property type="evidence" value="ECO:0007669"/>
    <property type="project" value="InterPro"/>
</dbReference>
<evidence type="ECO:0000256" key="2">
    <source>
        <dbReference type="ARBA" id="ARBA00022980"/>
    </source>
</evidence>
<reference evidence="7 9" key="1">
    <citation type="submission" date="2018-10" db="EMBL/GenBank/DDBJ databases">
        <title>Co-occurring genomic capacity for anaerobic methane metabolism and dissimilatory sulfite reduction discovered in the Korarchaeota.</title>
        <authorList>
            <person name="Mckay L.J."/>
            <person name="Dlakic M."/>
            <person name="Fields M.W."/>
            <person name="Delmont T.O."/>
            <person name="Eren A.M."/>
            <person name="Jay Z.J."/>
            <person name="Klingelsmith K.B."/>
            <person name="Rusch D.B."/>
            <person name="Inskeep W.P."/>
        </authorList>
    </citation>
    <scope>NUCLEOTIDE SEQUENCE [LARGE SCALE GENOMIC DNA]</scope>
    <source>
        <strain evidence="7 9">MDKW</strain>
    </source>
</reference>
<dbReference type="Pfam" id="PF00827">
    <property type="entry name" value="Ribosomal_L15e"/>
    <property type="match status" value="1"/>
</dbReference>
<name>A0A429GIQ9_9CREN</name>
<dbReference type="GO" id="GO:0002181">
    <property type="term" value="P:cytoplasmic translation"/>
    <property type="evidence" value="ECO:0007669"/>
    <property type="project" value="TreeGrafter"/>
</dbReference>
<dbReference type="FunFam" id="3.40.1120.10:FF:000002">
    <property type="entry name" value="50S ribosomal protein L15e"/>
    <property type="match status" value="1"/>
</dbReference>
<accession>A0A429GIQ9</accession>
<proteinExistence type="inferred from homology"/>
<dbReference type="EMBL" id="RCOS01000113">
    <property type="protein sequence ID" value="RSN73645.1"/>
    <property type="molecule type" value="Genomic_DNA"/>
</dbReference>
<evidence type="ECO:0000313" key="10">
    <source>
        <dbReference type="Proteomes" id="UP000316217"/>
    </source>
</evidence>
<dbReference type="AlphaFoldDB" id="A0A429GIQ9"/>
<dbReference type="EMBL" id="RXII01000121">
    <property type="protein sequence ID" value="RZN58220.1"/>
    <property type="molecule type" value="Genomic_DNA"/>
</dbReference>
<dbReference type="Proteomes" id="UP000316217">
    <property type="component" value="Unassembled WGS sequence"/>
</dbReference>
<organism evidence="7 9">
    <name type="scientific">Candidatus Methanodesulfokora washburnensis</name>
    <dbReference type="NCBI Taxonomy" id="2478471"/>
    <lineage>
        <taxon>Archaea</taxon>
        <taxon>Thermoproteota</taxon>
        <taxon>Candidatus Korarchaeia</taxon>
        <taxon>Candidatus Korarchaeia incertae sedis</taxon>
        <taxon>Candidatus Methanodesulfokora</taxon>
    </lineage>
</organism>
<reference evidence="8 10" key="2">
    <citation type="journal article" date="2019" name="Nat. Microbiol.">
        <title>Wide diversity of methane and short-chain alkane metabolisms in uncultured archaea.</title>
        <authorList>
            <person name="Borrel G."/>
            <person name="Adam P.S."/>
            <person name="McKay L.J."/>
            <person name="Chen L.X."/>
            <person name="Sierra-Garcia I.N."/>
            <person name="Sieber C.M."/>
            <person name="Letourneur Q."/>
            <person name="Ghozlane A."/>
            <person name="Andersen G.L."/>
            <person name="Li W.J."/>
            <person name="Hallam S.J."/>
            <person name="Muyzer G."/>
            <person name="de Oliveira V.M."/>
            <person name="Inskeep W.P."/>
            <person name="Banfield J.F."/>
            <person name="Gribaldo S."/>
        </authorList>
    </citation>
    <scope>NUCLEOTIDE SEQUENCE [LARGE SCALE GENOMIC DNA]</scope>
    <source>
        <strain evidence="8">NM4</strain>
    </source>
</reference>
<dbReference type="NCBIfam" id="NF003269">
    <property type="entry name" value="PRK04243.1"/>
    <property type="match status" value="1"/>
</dbReference>
<dbReference type="PANTHER" id="PTHR11847">
    <property type="entry name" value="RIBOSOMAL PROTEIN L15"/>
    <property type="match status" value="1"/>
</dbReference>
<dbReference type="InterPro" id="IPR012678">
    <property type="entry name" value="Ribosomal_uL23/eL15/eS24_sf"/>
</dbReference>
<dbReference type="InterPro" id="IPR000439">
    <property type="entry name" value="Ribosomal_eL15"/>
</dbReference>
<gene>
    <name evidence="7" type="ORF">D6D85_09970</name>
    <name evidence="8" type="ORF">EF810_07940</name>
</gene>
<dbReference type="Proteomes" id="UP000277582">
    <property type="component" value="Unassembled WGS sequence"/>
</dbReference>
<evidence type="ECO:0000256" key="6">
    <source>
        <dbReference type="SAM" id="MobiDB-lite"/>
    </source>
</evidence>
<dbReference type="Gene3D" id="3.40.1120.10">
    <property type="entry name" value="Ribosomal protein l15e"/>
    <property type="match status" value="1"/>
</dbReference>
<dbReference type="PANTHER" id="PTHR11847:SF4">
    <property type="entry name" value="LARGE RIBOSOMAL SUBUNIT PROTEIN EL15"/>
    <property type="match status" value="1"/>
</dbReference>
<comment type="similarity">
    <text evidence="1">Belongs to the eukaryotic ribosomal protein eL15 family.</text>
</comment>
<dbReference type="OrthoDB" id="8183at2157"/>
<evidence type="ECO:0000256" key="4">
    <source>
        <dbReference type="ARBA" id="ARBA00035214"/>
    </source>
</evidence>
<dbReference type="PROSITE" id="PS01194">
    <property type="entry name" value="RIBOSOMAL_L15E"/>
    <property type="match status" value="1"/>
</dbReference>
<protein>
    <recommendedName>
        <fullName evidence="4">Large ribosomal subunit protein eL15</fullName>
    </recommendedName>
    <alternativeName>
        <fullName evidence="5">50S ribosomal protein L15e</fullName>
    </alternativeName>
</protein>
<sequence>MYIWRNRKKDPELVKLWRARLVEWRRQPAVVRVDKPTRLDRARELGYKAKQGIIVVRVRVRRGGRRKPRPRAGRKPAGMGVEKLTPAKSIRLIAEERAARKFPNMEVLNSYYVAEDGKYFWYEVIMVDPHNPAIKSDKDLNWLLNPANKRRVFRGLTSAGKKMRGLRKSRGIPPHVKRLKKKRRSKL</sequence>
<keyword evidence="9" id="KW-1185">Reference proteome</keyword>
<evidence type="ECO:0000313" key="9">
    <source>
        <dbReference type="Proteomes" id="UP000277582"/>
    </source>
</evidence>
<evidence type="ECO:0000256" key="5">
    <source>
        <dbReference type="ARBA" id="ARBA00035535"/>
    </source>
</evidence>
<evidence type="ECO:0000256" key="1">
    <source>
        <dbReference type="ARBA" id="ARBA00006857"/>
    </source>
</evidence>
<keyword evidence="2 7" id="KW-0689">Ribosomal protein</keyword>
<dbReference type="RefSeq" id="WP_125671885.1">
    <property type="nucleotide sequence ID" value="NZ_RCOS01000113.1"/>
</dbReference>
<dbReference type="InterPro" id="IPR020925">
    <property type="entry name" value="Ribosomal_eL15_CS"/>
</dbReference>
<dbReference type="SUPFAM" id="SSF54189">
    <property type="entry name" value="Ribosomal proteins S24e, L23 and L15e"/>
    <property type="match status" value="1"/>
</dbReference>
<evidence type="ECO:0000313" key="8">
    <source>
        <dbReference type="EMBL" id="RZN58220.1"/>
    </source>
</evidence>
<dbReference type="GO" id="GO:0022625">
    <property type="term" value="C:cytosolic large ribosomal subunit"/>
    <property type="evidence" value="ECO:0007669"/>
    <property type="project" value="TreeGrafter"/>
</dbReference>
<evidence type="ECO:0000313" key="7">
    <source>
        <dbReference type="EMBL" id="RSN73645.1"/>
    </source>
</evidence>
<feature type="region of interest" description="Disordered" evidence="6">
    <location>
        <begin position="163"/>
        <end position="187"/>
    </location>
</feature>